<reference evidence="1 2" key="1">
    <citation type="journal article" date="2015" name="Nature">
        <title>rRNA introns, odd ribosomes, and small enigmatic genomes across a large radiation of phyla.</title>
        <authorList>
            <person name="Brown C.T."/>
            <person name="Hug L.A."/>
            <person name="Thomas B.C."/>
            <person name="Sharon I."/>
            <person name="Castelle C.J."/>
            <person name="Singh A."/>
            <person name="Wilkins M.J."/>
            <person name="Williams K.H."/>
            <person name="Banfield J.F."/>
        </authorList>
    </citation>
    <scope>NUCLEOTIDE SEQUENCE [LARGE SCALE GENOMIC DNA]</scope>
</reference>
<sequence length="69" mass="7886">MLDATKILQGLNDEIVSAELRVAKLKNIEYLVSSLLKLEGWNEEQEADWMELCKIAANIGYPRLERHGD</sequence>
<dbReference type="Proteomes" id="UP000034588">
    <property type="component" value="Unassembled WGS sequence"/>
</dbReference>
<accession>A0A0G1W2P4</accession>
<dbReference type="EMBL" id="LCQD01000006">
    <property type="protein sequence ID" value="KKW12988.1"/>
    <property type="molecule type" value="Genomic_DNA"/>
</dbReference>
<name>A0A0G1W2P4_9BACT</name>
<evidence type="ECO:0000313" key="1">
    <source>
        <dbReference type="EMBL" id="KKW12988.1"/>
    </source>
</evidence>
<organism evidence="1 2">
    <name type="scientific">Candidatus Gottesmanbacteria bacterium GW2011_GWB1_49_7</name>
    <dbReference type="NCBI Taxonomy" id="1618448"/>
    <lineage>
        <taxon>Bacteria</taxon>
        <taxon>Candidatus Gottesmaniibacteriota</taxon>
    </lineage>
</organism>
<gene>
    <name evidence="1" type="ORF">UY48_C0006G0041</name>
</gene>
<dbReference type="AlphaFoldDB" id="A0A0G1W2P4"/>
<comment type="caution">
    <text evidence="1">The sequence shown here is derived from an EMBL/GenBank/DDBJ whole genome shotgun (WGS) entry which is preliminary data.</text>
</comment>
<protein>
    <submittedName>
        <fullName evidence="1">Uncharacterized protein</fullName>
    </submittedName>
</protein>
<evidence type="ECO:0000313" key="2">
    <source>
        <dbReference type="Proteomes" id="UP000034588"/>
    </source>
</evidence>
<proteinExistence type="predicted"/>